<evidence type="ECO:0000313" key="2">
    <source>
        <dbReference type="Proteomes" id="UP000324222"/>
    </source>
</evidence>
<dbReference type="Proteomes" id="UP000324222">
    <property type="component" value="Unassembled WGS sequence"/>
</dbReference>
<protein>
    <submittedName>
        <fullName evidence="1">Uncharacterized protein</fullName>
    </submittedName>
</protein>
<name>A0A5B7GQ07_PORTR</name>
<evidence type="ECO:0000313" key="1">
    <source>
        <dbReference type="EMBL" id="MPC59709.1"/>
    </source>
</evidence>
<dbReference type="EMBL" id="VSRR010016806">
    <property type="protein sequence ID" value="MPC59709.1"/>
    <property type="molecule type" value="Genomic_DNA"/>
</dbReference>
<sequence>MVYSYAYLLSTASNIQKAALFYIWRTYQSQNILTIFRRLNENCQKKARRKHSGHKLARSKLNISTGSFSPVPCHLFTFNCPEGSVFHLSHAISSRSTVPCH</sequence>
<dbReference type="AlphaFoldDB" id="A0A5B7GQ07"/>
<organism evidence="1 2">
    <name type="scientific">Portunus trituberculatus</name>
    <name type="common">Swimming crab</name>
    <name type="synonym">Neptunus trituberculatus</name>
    <dbReference type="NCBI Taxonomy" id="210409"/>
    <lineage>
        <taxon>Eukaryota</taxon>
        <taxon>Metazoa</taxon>
        <taxon>Ecdysozoa</taxon>
        <taxon>Arthropoda</taxon>
        <taxon>Crustacea</taxon>
        <taxon>Multicrustacea</taxon>
        <taxon>Malacostraca</taxon>
        <taxon>Eumalacostraca</taxon>
        <taxon>Eucarida</taxon>
        <taxon>Decapoda</taxon>
        <taxon>Pleocyemata</taxon>
        <taxon>Brachyura</taxon>
        <taxon>Eubrachyura</taxon>
        <taxon>Portunoidea</taxon>
        <taxon>Portunidae</taxon>
        <taxon>Portuninae</taxon>
        <taxon>Portunus</taxon>
    </lineage>
</organism>
<comment type="caution">
    <text evidence="1">The sequence shown here is derived from an EMBL/GenBank/DDBJ whole genome shotgun (WGS) entry which is preliminary data.</text>
</comment>
<proteinExistence type="predicted"/>
<gene>
    <name evidence="1" type="ORF">E2C01_053736</name>
</gene>
<reference evidence="1 2" key="1">
    <citation type="submission" date="2019-05" db="EMBL/GenBank/DDBJ databases">
        <title>Another draft genome of Portunus trituberculatus and its Hox gene families provides insights of decapod evolution.</title>
        <authorList>
            <person name="Jeong J.-H."/>
            <person name="Song I."/>
            <person name="Kim S."/>
            <person name="Choi T."/>
            <person name="Kim D."/>
            <person name="Ryu S."/>
            <person name="Kim W."/>
        </authorList>
    </citation>
    <scope>NUCLEOTIDE SEQUENCE [LARGE SCALE GENOMIC DNA]</scope>
    <source>
        <tissue evidence="1">Muscle</tissue>
    </source>
</reference>
<keyword evidence="2" id="KW-1185">Reference proteome</keyword>
<accession>A0A5B7GQ07</accession>